<evidence type="ECO:0000256" key="2">
    <source>
        <dbReference type="SAM" id="MobiDB-lite"/>
    </source>
</evidence>
<evidence type="ECO:0000259" key="4">
    <source>
        <dbReference type="Pfam" id="PF25800"/>
    </source>
</evidence>
<feature type="compositionally biased region" description="Basic and acidic residues" evidence="2">
    <location>
        <begin position="605"/>
        <end position="615"/>
    </location>
</feature>
<feature type="region of interest" description="Disordered" evidence="2">
    <location>
        <begin position="690"/>
        <end position="773"/>
    </location>
</feature>
<dbReference type="EMBL" id="VTPX01000009">
    <property type="protein sequence ID" value="KAA0016919.1"/>
    <property type="molecule type" value="Genomic_DNA"/>
</dbReference>
<accession>A0A640WBQ5</accession>
<keyword evidence="6" id="KW-1185">Reference proteome</keyword>
<evidence type="ECO:0000256" key="3">
    <source>
        <dbReference type="SAM" id="SignalP"/>
    </source>
</evidence>
<reference evidence="5 6" key="1">
    <citation type="submission" date="2019-08" db="EMBL/GenBank/DDBJ databases">
        <title>Bioinformatics analysis of the strain L3 and L5.</title>
        <authorList>
            <person name="Li X."/>
        </authorList>
    </citation>
    <scope>NUCLEOTIDE SEQUENCE [LARGE SCALE GENOMIC DNA]</scope>
    <source>
        <strain evidence="5 6">L3</strain>
    </source>
</reference>
<evidence type="ECO:0000256" key="1">
    <source>
        <dbReference type="SAM" id="Coils"/>
    </source>
</evidence>
<dbReference type="InterPro" id="IPR057840">
    <property type="entry name" value="FimV_N"/>
</dbReference>
<feature type="region of interest" description="Disordered" evidence="2">
    <location>
        <begin position="591"/>
        <end position="615"/>
    </location>
</feature>
<sequence length="790" mass="83129">MRRWLTMMAGGLCLALASSAQALGVGDPQQVSPLNRPLHVVLPLTDAGGLAASRISVAVADAEAYRQAGLARSALADTVSAKVVRRDGELTLVLDSPRRVREPFLDLLLVVTWPDGQWQRGVSLLFDPVDYASSPPLLGGDVSASSREATMPVRTATSAPYAWPAHLRVHPGDSLSSLAASLLPRAGISRQALMVTLFQSNPEAFIDDDISRLRAGVDLTVPALDVVAGLSRGDAVTRLRALVGQADEARPFIDIAGQRPASGRAGMAEAPKLALLEHRLAELTAETERQRTAMDALKAERDELRGALAAAATPADGQPAGAPTTNDGPPPGEPPVGENSPGKAPVVSDPAVAAAALVAMPVASDTTASDAKTEPPAASSPGVARASVPPASAGGALVGHLDWIGGGVLLALWGLQRRRRQAGGEGLPSADETSPGKAKEARAKRQTAKASPRRRAAAGDGDAGSVSISQADIYMAYGRHAEARDWLRQHLAKREDAQLRLGLLRALGDLRDMDALEVALSGFGGDATPEQRQEGQALVDDYRARHVEESWEEATGDGVEQDGGREWQAEVEDVDALFESQVRHAISEPSTWGRADGVATSETPPSRERGPRFGIDAIHRQATKGDVEAERQDAMSVLFDDEMTEVVDGSETSPLVVRIDYEAPTLELDTEQAEAALSSSTTQPVVDFSALSPEPMENSLKPTEGPLEVTEEWEPGDRAMESAASASVDDDGKTGSRAVLASGTSGYPGIAGGASRPRGEGTSGPRREVPASWDVEEVEFRLSHRDNGRP</sequence>
<proteinExistence type="predicted"/>
<gene>
    <name evidence="5" type="ORF">F0A16_15585</name>
</gene>
<dbReference type="Pfam" id="PF25800">
    <property type="entry name" value="FimV_N"/>
    <property type="match status" value="1"/>
</dbReference>
<keyword evidence="3" id="KW-0732">Signal</keyword>
<feature type="compositionally biased region" description="Low complexity" evidence="2">
    <location>
        <begin position="335"/>
        <end position="346"/>
    </location>
</feature>
<comment type="caution">
    <text evidence="5">The sequence shown here is derived from an EMBL/GenBank/DDBJ whole genome shotgun (WGS) entry which is preliminary data.</text>
</comment>
<feature type="signal peptide" evidence="3">
    <location>
        <begin position="1"/>
        <end position="22"/>
    </location>
</feature>
<dbReference type="RefSeq" id="WP_149436330.1">
    <property type="nucleotide sequence ID" value="NZ_VTPX01000009.1"/>
</dbReference>
<organism evidence="5 6">
    <name type="scientific">Salinicola corii</name>
    <dbReference type="NCBI Taxonomy" id="2606937"/>
    <lineage>
        <taxon>Bacteria</taxon>
        <taxon>Pseudomonadati</taxon>
        <taxon>Pseudomonadota</taxon>
        <taxon>Gammaproteobacteria</taxon>
        <taxon>Oceanospirillales</taxon>
        <taxon>Halomonadaceae</taxon>
        <taxon>Salinicola</taxon>
    </lineage>
</organism>
<feature type="compositionally biased region" description="Basic residues" evidence="2">
    <location>
        <begin position="444"/>
        <end position="456"/>
    </location>
</feature>
<feature type="region of interest" description="Disordered" evidence="2">
    <location>
        <begin position="423"/>
        <end position="464"/>
    </location>
</feature>
<protein>
    <recommendedName>
        <fullName evidence="4">FimV N-terminal domain-containing protein</fullName>
    </recommendedName>
</protein>
<name>A0A640WBQ5_9GAMM</name>
<keyword evidence="1" id="KW-0175">Coiled coil</keyword>
<feature type="domain" description="FimV N-terminal" evidence="4">
    <location>
        <begin position="23"/>
        <end position="128"/>
    </location>
</feature>
<dbReference type="Proteomes" id="UP000466024">
    <property type="component" value="Unassembled WGS sequence"/>
</dbReference>
<feature type="compositionally biased region" description="Low complexity" evidence="2">
    <location>
        <begin position="310"/>
        <end position="327"/>
    </location>
</feature>
<evidence type="ECO:0000313" key="5">
    <source>
        <dbReference type="EMBL" id="KAA0016919.1"/>
    </source>
</evidence>
<dbReference type="AlphaFoldDB" id="A0A640WBQ5"/>
<feature type="region of interest" description="Disordered" evidence="2">
    <location>
        <begin position="365"/>
        <end position="390"/>
    </location>
</feature>
<feature type="coiled-coil region" evidence="1">
    <location>
        <begin position="273"/>
        <end position="300"/>
    </location>
</feature>
<feature type="region of interest" description="Disordered" evidence="2">
    <location>
        <begin position="310"/>
        <end position="346"/>
    </location>
</feature>
<feature type="chain" id="PRO_5025010570" description="FimV N-terminal domain-containing protein" evidence="3">
    <location>
        <begin position="23"/>
        <end position="790"/>
    </location>
</feature>
<evidence type="ECO:0000313" key="6">
    <source>
        <dbReference type="Proteomes" id="UP000466024"/>
    </source>
</evidence>